<dbReference type="InterPro" id="IPR036291">
    <property type="entry name" value="NAD(P)-bd_dom_sf"/>
</dbReference>
<name>A0A845QDM1_9HYPH</name>
<organism evidence="3 4">
    <name type="scientific">Pyruvatibacter mobilis</name>
    <dbReference type="NCBI Taxonomy" id="1712261"/>
    <lineage>
        <taxon>Bacteria</taxon>
        <taxon>Pseudomonadati</taxon>
        <taxon>Pseudomonadota</taxon>
        <taxon>Alphaproteobacteria</taxon>
        <taxon>Hyphomicrobiales</taxon>
        <taxon>Parvibaculaceae</taxon>
        <taxon>Pyruvatibacter</taxon>
    </lineage>
</organism>
<dbReference type="GeneID" id="300654122"/>
<accession>A0A845QDM1</accession>
<keyword evidence="4" id="KW-1185">Reference proteome</keyword>
<sequence length="359" mass="39097">MTLQDSKLPQAGAAGAVPTGKSGGPARVCVVGGAGYVGSVLVRTLLARGYGVTVLDNFLYDHALSVEGIYDEPGYRLVNGDLRRADVVAQALDGVDHVVLLASLVGDPISKKYPELTRSVNLDGSQALFAALDTHDIDRFVFTSTCSNYGLMDDNTLADETSSLNPLSLYAETKVGFEQFVLGQLDSHKVCPTLLRIATAFGMSQRMRFDLTVNEFGRAMAMKTPLDVYDKDTWRPYAHVRDISGAIIKVLESDSAKVKGEVFNVGSDDNNYTKAMLVEEFLRHVDAPVAFVEKGADARNYRVSFAKIRTQLGFEAQHSVAEFVPQLISAVQDGLYGRADTLKTYYGNYQVRDGVPDTL</sequence>
<evidence type="ECO:0000256" key="1">
    <source>
        <dbReference type="SAM" id="MobiDB-lite"/>
    </source>
</evidence>
<dbReference type="OrthoDB" id="9795501at2"/>
<dbReference type="PANTHER" id="PTHR43245:SF23">
    <property type="entry name" value="NAD(P)-BINDING DOMAIN-CONTAINING PROTEIN"/>
    <property type="match status" value="1"/>
</dbReference>
<comment type="caution">
    <text evidence="3">The sequence shown here is derived from an EMBL/GenBank/DDBJ whole genome shotgun (WGS) entry which is preliminary data.</text>
</comment>
<dbReference type="Gene3D" id="3.40.50.720">
    <property type="entry name" value="NAD(P)-binding Rossmann-like Domain"/>
    <property type="match status" value="1"/>
</dbReference>
<dbReference type="Proteomes" id="UP000470384">
    <property type="component" value="Unassembled WGS sequence"/>
</dbReference>
<dbReference type="CDD" id="cd08946">
    <property type="entry name" value="SDR_e"/>
    <property type="match status" value="1"/>
</dbReference>
<evidence type="ECO:0000313" key="4">
    <source>
        <dbReference type="Proteomes" id="UP000470384"/>
    </source>
</evidence>
<protein>
    <submittedName>
        <fullName evidence="3">NAD-dependent epimerase/dehydratase family protein</fullName>
    </submittedName>
</protein>
<dbReference type="RefSeq" id="WP_160588578.1">
    <property type="nucleotide sequence ID" value="NZ_BMHN01000001.1"/>
</dbReference>
<dbReference type="SUPFAM" id="SSF51735">
    <property type="entry name" value="NAD(P)-binding Rossmann-fold domains"/>
    <property type="match status" value="1"/>
</dbReference>
<reference evidence="3 4" key="1">
    <citation type="journal article" date="2016" name="Int. J. Syst. Evol. Microbiol.">
        <title>Pyruvatibacter mobilis gen. nov., sp. nov., a marine bacterium from the culture broth of Picochlorum sp. 122.</title>
        <authorList>
            <person name="Wang G."/>
            <person name="Tang M."/>
            <person name="Wu H."/>
            <person name="Dai S."/>
            <person name="Li T."/>
            <person name="Chen C."/>
            <person name="He H."/>
            <person name="Fan J."/>
            <person name="Xiang W."/>
            <person name="Li X."/>
        </authorList>
    </citation>
    <scope>NUCLEOTIDE SEQUENCE [LARGE SCALE GENOMIC DNA]</scope>
    <source>
        <strain evidence="3 4">GYP-11</strain>
    </source>
</reference>
<dbReference type="Pfam" id="PF01370">
    <property type="entry name" value="Epimerase"/>
    <property type="match status" value="1"/>
</dbReference>
<dbReference type="EMBL" id="WXYQ01000009">
    <property type="protein sequence ID" value="NBG96514.1"/>
    <property type="molecule type" value="Genomic_DNA"/>
</dbReference>
<evidence type="ECO:0000259" key="2">
    <source>
        <dbReference type="Pfam" id="PF01370"/>
    </source>
</evidence>
<proteinExistence type="predicted"/>
<gene>
    <name evidence="3" type="ORF">GTQ45_12290</name>
</gene>
<evidence type="ECO:0000313" key="3">
    <source>
        <dbReference type="EMBL" id="NBG96514.1"/>
    </source>
</evidence>
<dbReference type="InterPro" id="IPR050177">
    <property type="entry name" value="Lipid_A_modif_metabolic_enz"/>
</dbReference>
<dbReference type="AlphaFoldDB" id="A0A845QDM1"/>
<feature type="region of interest" description="Disordered" evidence="1">
    <location>
        <begin position="1"/>
        <end position="22"/>
    </location>
</feature>
<dbReference type="PANTHER" id="PTHR43245">
    <property type="entry name" value="BIFUNCTIONAL POLYMYXIN RESISTANCE PROTEIN ARNA"/>
    <property type="match status" value="1"/>
</dbReference>
<dbReference type="InterPro" id="IPR001509">
    <property type="entry name" value="Epimerase_deHydtase"/>
</dbReference>
<feature type="domain" description="NAD-dependent epimerase/dehydratase" evidence="2">
    <location>
        <begin position="28"/>
        <end position="266"/>
    </location>
</feature>